<evidence type="ECO:0000313" key="2">
    <source>
        <dbReference type="EMBL" id="VDK75404.1"/>
    </source>
</evidence>
<dbReference type="AlphaFoldDB" id="A0A182EA86"/>
<sequence>MGEEEEEGDLERVTISQKKQWKHHDKKFSRMEWV</sequence>
<protein>
    <submittedName>
        <fullName evidence="4">DDX50</fullName>
    </submittedName>
</protein>
<keyword evidence="3" id="KW-1185">Reference proteome</keyword>
<evidence type="ECO:0000256" key="1">
    <source>
        <dbReference type="SAM" id="MobiDB-lite"/>
    </source>
</evidence>
<name>A0A182EA86_ONCOC</name>
<feature type="region of interest" description="Disordered" evidence="1">
    <location>
        <begin position="1"/>
        <end position="34"/>
    </location>
</feature>
<dbReference type="Proteomes" id="UP000271087">
    <property type="component" value="Unassembled WGS sequence"/>
</dbReference>
<reference evidence="4" key="1">
    <citation type="submission" date="2016-06" db="UniProtKB">
        <authorList>
            <consortium name="WormBaseParasite"/>
        </authorList>
    </citation>
    <scope>IDENTIFICATION</scope>
</reference>
<organism evidence="4">
    <name type="scientific">Onchocerca ochengi</name>
    <name type="common">Filarial nematode worm</name>
    <dbReference type="NCBI Taxonomy" id="42157"/>
    <lineage>
        <taxon>Eukaryota</taxon>
        <taxon>Metazoa</taxon>
        <taxon>Ecdysozoa</taxon>
        <taxon>Nematoda</taxon>
        <taxon>Chromadorea</taxon>
        <taxon>Rhabditida</taxon>
        <taxon>Spirurina</taxon>
        <taxon>Spiruromorpha</taxon>
        <taxon>Filarioidea</taxon>
        <taxon>Onchocercidae</taxon>
        <taxon>Onchocerca</taxon>
    </lineage>
</organism>
<evidence type="ECO:0000313" key="3">
    <source>
        <dbReference type="Proteomes" id="UP000271087"/>
    </source>
</evidence>
<evidence type="ECO:0000313" key="4">
    <source>
        <dbReference type="WBParaSite" id="nOo.2.0.1.t04957-RA"/>
    </source>
</evidence>
<gene>
    <name evidence="2" type="ORF">NOO_LOCUS4957</name>
</gene>
<accession>A0A182EA86</accession>
<dbReference type="WBParaSite" id="nOo.2.0.1.t04957-RA">
    <property type="protein sequence ID" value="nOo.2.0.1.t04957-RA"/>
    <property type="gene ID" value="nOo.2.0.1.g04957"/>
</dbReference>
<proteinExistence type="predicted"/>
<dbReference type="EMBL" id="UYRW01001222">
    <property type="protein sequence ID" value="VDK75404.1"/>
    <property type="molecule type" value="Genomic_DNA"/>
</dbReference>
<reference evidence="2 3" key="2">
    <citation type="submission" date="2018-08" db="EMBL/GenBank/DDBJ databases">
        <authorList>
            <person name="Laetsch R D."/>
            <person name="Stevens L."/>
            <person name="Kumar S."/>
            <person name="Blaxter L. M."/>
        </authorList>
    </citation>
    <scope>NUCLEOTIDE SEQUENCE [LARGE SCALE GENOMIC DNA]</scope>
</reference>